<feature type="compositionally biased region" description="Basic and acidic residues" evidence="7">
    <location>
        <begin position="550"/>
        <end position="560"/>
    </location>
</feature>
<dbReference type="GO" id="GO:0016567">
    <property type="term" value="P:protein ubiquitination"/>
    <property type="evidence" value="ECO:0007669"/>
    <property type="project" value="TreeGrafter"/>
</dbReference>
<accession>A0A1V6U0Q9</accession>
<dbReference type="SUPFAM" id="SSF49879">
    <property type="entry name" value="SMAD/FHA domain"/>
    <property type="match status" value="1"/>
</dbReference>
<protein>
    <recommendedName>
        <fullName evidence="12">FHA domain-containing protein</fullName>
    </recommendedName>
</protein>
<feature type="compositionally biased region" description="Low complexity" evidence="7">
    <location>
        <begin position="7"/>
        <end position="26"/>
    </location>
</feature>
<feature type="compositionally biased region" description="Polar residues" evidence="7">
    <location>
        <begin position="518"/>
        <end position="540"/>
    </location>
</feature>
<dbReference type="InterPro" id="IPR000253">
    <property type="entry name" value="FHA_dom"/>
</dbReference>
<reference evidence="11" key="1">
    <citation type="journal article" date="2017" name="Nat. Microbiol.">
        <title>Global analysis of biosynthetic gene clusters reveals vast potential of secondary metabolite production in Penicillium species.</title>
        <authorList>
            <person name="Nielsen J.C."/>
            <person name="Grijseels S."/>
            <person name="Prigent S."/>
            <person name="Ji B."/>
            <person name="Dainat J."/>
            <person name="Nielsen K.F."/>
            <person name="Frisvad J.C."/>
            <person name="Workman M."/>
            <person name="Nielsen J."/>
        </authorList>
    </citation>
    <scope>NUCLEOTIDE SEQUENCE [LARGE SCALE GENOMIC DNA]</scope>
    <source>
        <strain evidence="11">IBT 24891</strain>
    </source>
</reference>
<evidence type="ECO:0000256" key="6">
    <source>
        <dbReference type="PROSITE-ProRule" id="PRU00175"/>
    </source>
</evidence>
<dbReference type="OrthoDB" id="687730at2759"/>
<evidence type="ECO:0000256" key="2">
    <source>
        <dbReference type="ARBA" id="ARBA00022723"/>
    </source>
</evidence>
<keyword evidence="1" id="KW-0808">Transferase</keyword>
<dbReference type="GO" id="GO:0008270">
    <property type="term" value="F:zinc ion binding"/>
    <property type="evidence" value="ECO:0007669"/>
    <property type="project" value="UniProtKB-KW"/>
</dbReference>
<evidence type="ECO:0000256" key="4">
    <source>
        <dbReference type="ARBA" id="ARBA00022786"/>
    </source>
</evidence>
<dbReference type="Pfam" id="PF00498">
    <property type="entry name" value="FHA"/>
    <property type="match status" value="1"/>
</dbReference>
<evidence type="ECO:0000256" key="1">
    <source>
        <dbReference type="ARBA" id="ARBA00022679"/>
    </source>
</evidence>
<dbReference type="AlphaFoldDB" id="A0A1V6U0Q9"/>
<feature type="compositionally biased region" description="Polar residues" evidence="7">
    <location>
        <begin position="442"/>
        <end position="461"/>
    </location>
</feature>
<feature type="region of interest" description="Disordered" evidence="7">
    <location>
        <begin position="1"/>
        <end position="196"/>
    </location>
</feature>
<feature type="domain" description="FHA" evidence="8">
    <location>
        <begin position="233"/>
        <end position="296"/>
    </location>
</feature>
<dbReference type="GO" id="GO:0032153">
    <property type="term" value="C:cell division site"/>
    <property type="evidence" value="ECO:0007669"/>
    <property type="project" value="TreeGrafter"/>
</dbReference>
<evidence type="ECO:0000313" key="10">
    <source>
        <dbReference type="EMBL" id="OQE32165.1"/>
    </source>
</evidence>
<keyword evidence="11" id="KW-1185">Reference proteome</keyword>
<dbReference type="SMART" id="SM00240">
    <property type="entry name" value="FHA"/>
    <property type="match status" value="1"/>
</dbReference>
<evidence type="ECO:0000256" key="5">
    <source>
        <dbReference type="ARBA" id="ARBA00022833"/>
    </source>
</evidence>
<comment type="caution">
    <text evidence="10">The sequence shown here is derived from an EMBL/GenBank/DDBJ whole genome shotgun (WGS) entry which is preliminary data.</text>
</comment>
<proteinExistence type="predicted"/>
<sequence>MQPPMSMPASMMGTATASTSFSDSSSPRPGRLRRFSQLRAYTQNLSGGHRSRHSISSRVPWLSPSSVPNSTVTQVGNSTAPCPESDQPALSRYTSAPPSSSHGLGVDQVSSTDSSNSTPPNESIESPRSSNVMARLRSASAVQGRPPRTLGRTATPEGPTSSPEPSAAATNETPELAGTPVTETQDDGEGSNNQQKQKATIRFFPYQDSFQSSRPSLPFVPITRTLPSESCVVRVGRYSERDGIPIPNPTEPSDAPVGFKSKVVSRKHCEFMFINGQWHVKDVGSSSGTFLNHMRLSQPNMVSRLYSIKDGDIVQLGIDFRGGEEMIFRCVRIRIECNRSWQQQPNEFNKNTESLIKNLGKGETADYAGCRECSICLGSVLRPYQCLFMAACAHVWHYKCISRLLHSPDYPMFQCPNCRAFTDLSAEVDDTNDHDTEAKKSGSPSANVSEEPQPRSETQTPADAPGPDGDEQQSSNQQTGQSEENEVVTDIENLHLHEDQPLNTDIDSRRSDSPAPDGSNNDLARSATINIPGFQPTQPLNVPAGRPSHLRADTPVRSETSDDNPLTPRNDSGPLAFDGRAVMQ</sequence>
<dbReference type="GO" id="GO:0061630">
    <property type="term" value="F:ubiquitin protein ligase activity"/>
    <property type="evidence" value="ECO:0007669"/>
    <property type="project" value="TreeGrafter"/>
</dbReference>
<evidence type="ECO:0000259" key="8">
    <source>
        <dbReference type="PROSITE" id="PS50006"/>
    </source>
</evidence>
<organism evidence="10 11">
    <name type="scientific">Penicillium steckii</name>
    <dbReference type="NCBI Taxonomy" id="303698"/>
    <lineage>
        <taxon>Eukaryota</taxon>
        <taxon>Fungi</taxon>
        <taxon>Dikarya</taxon>
        <taxon>Ascomycota</taxon>
        <taxon>Pezizomycotina</taxon>
        <taxon>Eurotiomycetes</taxon>
        <taxon>Eurotiomycetidae</taxon>
        <taxon>Eurotiales</taxon>
        <taxon>Aspergillaceae</taxon>
        <taxon>Penicillium</taxon>
    </lineage>
</organism>
<feature type="compositionally biased region" description="Polar residues" evidence="7">
    <location>
        <begin position="63"/>
        <end position="80"/>
    </location>
</feature>
<evidence type="ECO:0000259" key="9">
    <source>
        <dbReference type="PROSITE" id="PS50089"/>
    </source>
</evidence>
<dbReference type="SUPFAM" id="SSF57850">
    <property type="entry name" value="RING/U-box"/>
    <property type="match status" value="1"/>
</dbReference>
<dbReference type="Proteomes" id="UP000191285">
    <property type="component" value="Unassembled WGS sequence"/>
</dbReference>
<keyword evidence="3 6" id="KW-0863">Zinc-finger</keyword>
<evidence type="ECO:0000256" key="3">
    <source>
        <dbReference type="ARBA" id="ARBA00022771"/>
    </source>
</evidence>
<feature type="compositionally biased region" description="Basic and acidic residues" evidence="7">
    <location>
        <begin position="492"/>
        <end position="512"/>
    </location>
</feature>
<evidence type="ECO:0000313" key="11">
    <source>
        <dbReference type="Proteomes" id="UP000191285"/>
    </source>
</evidence>
<dbReference type="FunFam" id="2.60.200.20:FF:000030">
    <property type="entry name" value="FHA domain-containing protein"/>
    <property type="match status" value="1"/>
</dbReference>
<keyword evidence="2" id="KW-0479">Metal-binding</keyword>
<dbReference type="InterPro" id="IPR013083">
    <property type="entry name" value="Znf_RING/FYVE/PHD"/>
</dbReference>
<dbReference type="InterPro" id="IPR008984">
    <property type="entry name" value="SMAD_FHA_dom_sf"/>
</dbReference>
<dbReference type="PROSITE" id="PS50006">
    <property type="entry name" value="FHA_DOMAIN"/>
    <property type="match status" value="1"/>
</dbReference>
<keyword evidence="5" id="KW-0862">Zinc</keyword>
<dbReference type="PANTHER" id="PTHR15067">
    <property type="entry name" value="E3 UBIQUITIN-PROTEIN LIGASE RNF8"/>
    <property type="match status" value="1"/>
</dbReference>
<dbReference type="GO" id="GO:0000151">
    <property type="term" value="C:ubiquitin ligase complex"/>
    <property type="evidence" value="ECO:0007669"/>
    <property type="project" value="TreeGrafter"/>
</dbReference>
<feature type="region of interest" description="Disordered" evidence="7">
    <location>
        <begin position="431"/>
        <end position="584"/>
    </location>
</feature>
<dbReference type="GO" id="GO:0006511">
    <property type="term" value="P:ubiquitin-dependent protein catabolic process"/>
    <property type="evidence" value="ECO:0007669"/>
    <property type="project" value="TreeGrafter"/>
</dbReference>
<dbReference type="Gene3D" id="3.30.40.10">
    <property type="entry name" value="Zinc/RING finger domain, C3HC4 (zinc finger)"/>
    <property type="match status" value="1"/>
</dbReference>
<dbReference type="EMBL" id="MLKD01000001">
    <property type="protein sequence ID" value="OQE32165.1"/>
    <property type="molecule type" value="Genomic_DNA"/>
</dbReference>
<gene>
    <name evidence="10" type="ORF">PENSTE_c001G08404</name>
</gene>
<feature type="compositionally biased region" description="Polar residues" evidence="7">
    <location>
        <begin position="472"/>
        <end position="482"/>
    </location>
</feature>
<dbReference type="STRING" id="303698.A0A1V6U0Q9"/>
<keyword evidence="4" id="KW-0833">Ubl conjugation pathway</keyword>
<feature type="compositionally biased region" description="Low complexity" evidence="7">
    <location>
        <begin position="153"/>
        <end position="170"/>
    </location>
</feature>
<feature type="compositionally biased region" description="Polar residues" evidence="7">
    <location>
        <begin position="92"/>
        <end position="102"/>
    </location>
</feature>
<dbReference type="InterPro" id="IPR001841">
    <property type="entry name" value="Znf_RING"/>
</dbReference>
<dbReference type="GO" id="GO:0005829">
    <property type="term" value="C:cytosol"/>
    <property type="evidence" value="ECO:0007669"/>
    <property type="project" value="TreeGrafter"/>
</dbReference>
<feature type="compositionally biased region" description="Low complexity" evidence="7">
    <location>
        <begin position="110"/>
        <end position="123"/>
    </location>
</feature>
<dbReference type="Pfam" id="PF17123">
    <property type="entry name" value="zf-RING_11"/>
    <property type="match status" value="1"/>
</dbReference>
<dbReference type="PROSITE" id="PS50089">
    <property type="entry name" value="ZF_RING_2"/>
    <property type="match status" value="1"/>
</dbReference>
<evidence type="ECO:0008006" key="12">
    <source>
        <dbReference type="Google" id="ProtNLM"/>
    </source>
</evidence>
<feature type="domain" description="RING-type" evidence="9">
    <location>
        <begin position="373"/>
        <end position="419"/>
    </location>
</feature>
<dbReference type="PANTHER" id="PTHR15067:SF7">
    <property type="entry name" value="E3 UBIQUITIN-PROTEIN LIGASE DMA1-RELATED"/>
    <property type="match status" value="1"/>
</dbReference>
<name>A0A1V6U0Q9_9EURO</name>
<dbReference type="Gene3D" id="2.60.200.20">
    <property type="match status" value="1"/>
</dbReference>
<feature type="compositionally biased region" description="Basic and acidic residues" evidence="7">
    <location>
        <begin position="431"/>
        <end position="440"/>
    </location>
</feature>
<evidence type="ECO:0000256" key="7">
    <source>
        <dbReference type="SAM" id="MobiDB-lite"/>
    </source>
</evidence>